<dbReference type="InterPro" id="IPR006935">
    <property type="entry name" value="Helicase/UvrB_N"/>
</dbReference>
<dbReference type="InterPro" id="IPR027417">
    <property type="entry name" value="P-loop_NTPase"/>
</dbReference>
<dbReference type="InterPro" id="IPR013670">
    <property type="entry name" value="EcoEI_R_C_dom"/>
</dbReference>
<dbReference type="RefSeq" id="WP_188465245.1">
    <property type="nucleotide sequence ID" value="NZ_BMFQ01000003.1"/>
</dbReference>
<dbReference type="InterPro" id="IPR014001">
    <property type="entry name" value="Helicase_ATP-bd"/>
</dbReference>
<proteinExistence type="predicted"/>
<dbReference type="InterPro" id="IPR050742">
    <property type="entry name" value="Helicase_Restrict-Modif_Enz"/>
</dbReference>
<dbReference type="GO" id="GO:0009035">
    <property type="term" value="F:type I site-specific deoxyribonuclease activity"/>
    <property type="evidence" value="ECO:0007669"/>
    <property type="project" value="UniProtKB-EC"/>
</dbReference>
<feature type="domain" description="Helicase ATP-binding" evidence="1">
    <location>
        <begin position="180"/>
        <end position="341"/>
    </location>
</feature>
<dbReference type="CDD" id="cd18032">
    <property type="entry name" value="DEXHc_RE_I_III_res"/>
    <property type="match status" value="1"/>
</dbReference>
<evidence type="ECO:0000259" key="1">
    <source>
        <dbReference type="PROSITE" id="PS51192"/>
    </source>
</evidence>
<keyword evidence="2" id="KW-0067">ATP-binding</keyword>
<evidence type="ECO:0000313" key="2">
    <source>
        <dbReference type="EMBL" id="GGG52237.1"/>
    </source>
</evidence>
<dbReference type="GO" id="GO:0005829">
    <property type="term" value="C:cytosol"/>
    <property type="evidence" value="ECO:0007669"/>
    <property type="project" value="TreeGrafter"/>
</dbReference>
<dbReference type="NCBIfam" id="NF046051">
    <property type="entry name" value="restrict_EcoAI"/>
    <property type="match status" value="1"/>
</dbReference>
<dbReference type="SMART" id="SM00487">
    <property type="entry name" value="DEXDc"/>
    <property type="match status" value="1"/>
</dbReference>
<dbReference type="PANTHER" id="PTHR47396">
    <property type="entry name" value="TYPE I RESTRICTION ENZYME ECOKI R PROTEIN"/>
    <property type="match status" value="1"/>
</dbReference>
<dbReference type="PROSITE" id="PS51192">
    <property type="entry name" value="HELICASE_ATP_BIND_1"/>
    <property type="match status" value="1"/>
</dbReference>
<dbReference type="Gene3D" id="3.90.1570.30">
    <property type="match status" value="1"/>
</dbReference>
<reference evidence="2" key="1">
    <citation type="journal article" date="2014" name="Int. J. Syst. Evol. Microbiol.">
        <title>Complete genome sequence of Corynebacterium casei LMG S-19264T (=DSM 44701T), isolated from a smear-ripened cheese.</title>
        <authorList>
            <consortium name="US DOE Joint Genome Institute (JGI-PGF)"/>
            <person name="Walter F."/>
            <person name="Albersmeier A."/>
            <person name="Kalinowski J."/>
            <person name="Ruckert C."/>
        </authorList>
    </citation>
    <scope>NUCLEOTIDE SEQUENCE</scope>
    <source>
        <strain evidence="2">CGMCC 1.12751</strain>
    </source>
</reference>
<comment type="caution">
    <text evidence="2">The sequence shown here is derived from an EMBL/GenBank/DDBJ whole genome shotgun (WGS) entry which is preliminary data.</text>
</comment>
<dbReference type="GO" id="GO:0005524">
    <property type="term" value="F:ATP binding"/>
    <property type="evidence" value="ECO:0007669"/>
    <property type="project" value="UniProtKB-KW"/>
</dbReference>
<reference evidence="2" key="2">
    <citation type="submission" date="2020-09" db="EMBL/GenBank/DDBJ databases">
        <authorList>
            <person name="Sun Q."/>
            <person name="Zhou Y."/>
        </authorList>
    </citation>
    <scope>NUCLEOTIDE SEQUENCE</scope>
    <source>
        <strain evidence="2">CGMCC 1.12751</strain>
    </source>
</reference>
<dbReference type="Pfam" id="PF04313">
    <property type="entry name" value="HSDR_N"/>
    <property type="match status" value="1"/>
</dbReference>
<dbReference type="GO" id="GO:0004386">
    <property type="term" value="F:helicase activity"/>
    <property type="evidence" value="ECO:0007669"/>
    <property type="project" value="UniProtKB-KW"/>
</dbReference>
<keyword evidence="3" id="KW-1185">Reference proteome</keyword>
<dbReference type="Pfam" id="PF04851">
    <property type="entry name" value="ResIII"/>
    <property type="match status" value="1"/>
</dbReference>
<keyword evidence="2" id="KW-0378">Hydrolase</keyword>
<organism evidence="2 3">
    <name type="scientific">Bizionia arctica</name>
    <dbReference type="NCBI Taxonomy" id="1495645"/>
    <lineage>
        <taxon>Bacteria</taxon>
        <taxon>Pseudomonadati</taxon>
        <taxon>Bacteroidota</taxon>
        <taxon>Flavobacteriia</taxon>
        <taxon>Flavobacteriales</taxon>
        <taxon>Flavobacteriaceae</taxon>
        <taxon>Bizionia</taxon>
    </lineage>
</organism>
<evidence type="ECO:0000313" key="3">
    <source>
        <dbReference type="Proteomes" id="UP000625976"/>
    </source>
</evidence>
<keyword evidence="2" id="KW-0347">Helicase</keyword>
<sequence length="789" mass="90306">MNKKDLSERDVCSKFINPAIKKAGWDMRTQVREEVSFTDGRIIVQGKMYTRGKSKRADYILYHKPNVPIAIIEAKDNKKPVGSGMQQALEYSEILQIPFVFTSNGDSFVFHDKTVTTGSLEKELSLDNFPSPEELWEKYLKFREIETPQAKDIVEKDYYADDSGMNPRYYQQNAVNRTLEAVAKGQDRIILVMATGTGKTYTAFNIIWRLWKTGVKKRILFLADRNALLTQTKNGDFSPFGNDIMHIIKNRKIDKSYQIYFALYQGLTSTDEDKNAYKEFSPDFFDLIVIDECHRGSASEASAWRDVLTYFNNATQIGLTATPKETKDVSNMEYFGEPVYTYSLKQGIDDGFLAPYKVVRITTSVDDGWRPTAGLIDKYGNEVEDRIYNLKDYDRTLAIDERTEVVAKKITEYLKATDRFAKTIVFCTDIDHANRMRQALINENADLVAKHWNYCVKITGDDEVGKQELDNFTDVEERFPVIATTSKMLTTGIDTKMVKFIVLESNIQSVTEFKQIIGRGTRIREAEGKVYFTIMDFRKATNIFARPDFDGDPVQIYVPEPDGPVVPPDEVDPTPPFTGEPLDTDSFPPTPPNIDIDGGEHVVKKFYVNQIPVSVVNERVQYYGKDGKLITESLKDYSKKNIEKEFASLDHFIQRWNESEKKEELIKELAEHGVLLEALREDVGQDLDDFDLICHIAFDQPALTRQERANKVRKRNYFTKYSVTAQKVLNSLLDKYEQEGITSIEQGSVLKVQPLSQMGSPVELVRAFGKKKDFEQAVKELENEIYNIA</sequence>
<dbReference type="GO" id="GO:0003677">
    <property type="term" value="F:DNA binding"/>
    <property type="evidence" value="ECO:0007669"/>
    <property type="project" value="UniProtKB-KW"/>
</dbReference>
<dbReference type="PANTHER" id="PTHR47396:SF1">
    <property type="entry name" value="ATP-DEPENDENT HELICASE IRC3-RELATED"/>
    <property type="match status" value="1"/>
</dbReference>
<dbReference type="CDD" id="cd18799">
    <property type="entry name" value="SF2_C_EcoAI-like"/>
    <property type="match status" value="1"/>
</dbReference>
<dbReference type="EMBL" id="BMFQ01000003">
    <property type="protein sequence ID" value="GGG52237.1"/>
    <property type="molecule type" value="Genomic_DNA"/>
</dbReference>
<keyword evidence="2" id="KW-0547">Nucleotide-binding</keyword>
<dbReference type="GO" id="GO:0009307">
    <property type="term" value="P:DNA restriction-modification system"/>
    <property type="evidence" value="ECO:0007669"/>
    <property type="project" value="UniProtKB-KW"/>
</dbReference>
<accession>A0A917LQW9</accession>
<dbReference type="Gene3D" id="3.40.50.300">
    <property type="entry name" value="P-loop containing nucleotide triphosphate hydrolases"/>
    <property type="match status" value="2"/>
</dbReference>
<dbReference type="AlphaFoldDB" id="A0A917LQW9"/>
<name>A0A917LQW9_9FLAO</name>
<dbReference type="SUPFAM" id="SSF52540">
    <property type="entry name" value="P-loop containing nucleoside triphosphate hydrolases"/>
    <property type="match status" value="2"/>
</dbReference>
<protein>
    <submittedName>
        <fullName evidence="2">DEAD/DEAH box helicase</fullName>
    </submittedName>
</protein>
<dbReference type="Pfam" id="PF08463">
    <property type="entry name" value="EcoEI_R_C"/>
    <property type="match status" value="1"/>
</dbReference>
<dbReference type="InterPro" id="IPR007409">
    <property type="entry name" value="Restrct_endonuc_type1_HsdR_N"/>
</dbReference>
<dbReference type="Proteomes" id="UP000625976">
    <property type="component" value="Unassembled WGS sequence"/>
</dbReference>
<gene>
    <name evidence="2" type="ORF">GCM10010976_24230</name>
</gene>